<proteinExistence type="predicted"/>
<dbReference type="InterPro" id="IPR023214">
    <property type="entry name" value="HAD_sf"/>
</dbReference>
<dbReference type="PANTHER" id="PTHR12725:SF81">
    <property type="entry name" value="OS03G0701200 PROTEIN"/>
    <property type="match status" value="1"/>
</dbReference>
<dbReference type="EMBL" id="LR746273">
    <property type="protein sequence ID" value="CAA7404130.1"/>
    <property type="molecule type" value="Genomic_DNA"/>
</dbReference>
<dbReference type="InterPro" id="IPR006439">
    <property type="entry name" value="HAD-SF_hydro_IA"/>
</dbReference>
<dbReference type="InterPro" id="IPR036412">
    <property type="entry name" value="HAD-like_sf"/>
</dbReference>
<dbReference type="SFLD" id="SFLDS00003">
    <property type="entry name" value="Haloacid_Dehalogenase"/>
    <property type="match status" value="1"/>
</dbReference>
<dbReference type="SFLD" id="SFLDG01132">
    <property type="entry name" value="C1.5.3:_5'-Nucleotidase_Like"/>
    <property type="match status" value="1"/>
</dbReference>
<keyword evidence="2" id="KW-1185">Reference proteome</keyword>
<dbReference type="NCBIfam" id="TIGR01993">
    <property type="entry name" value="Pyr-5-nucltdase"/>
    <property type="match status" value="1"/>
</dbReference>
<dbReference type="AlphaFoldDB" id="A0A7I8L2F4"/>
<dbReference type="InterPro" id="IPR010237">
    <property type="entry name" value="Pyr-5-nucltdase"/>
</dbReference>
<dbReference type="Gene3D" id="1.10.150.450">
    <property type="match status" value="1"/>
</dbReference>
<gene>
    <name evidence="1" type="ORF">SI8410_10014808</name>
</gene>
<dbReference type="Proteomes" id="UP000663760">
    <property type="component" value="Chromosome 10"/>
</dbReference>
<dbReference type="SFLD" id="SFLDG01129">
    <property type="entry name" value="C1.5:_HAD__Beta-PGM__Phosphata"/>
    <property type="match status" value="1"/>
</dbReference>
<dbReference type="NCBIfam" id="TIGR01509">
    <property type="entry name" value="HAD-SF-IA-v3"/>
    <property type="match status" value="1"/>
</dbReference>
<organism evidence="1 2">
    <name type="scientific">Spirodela intermedia</name>
    <name type="common">Intermediate duckweed</name>
    <dbReference type="NCBI Taxonomy" id="51605"/>
    <lineage>
        <taxon>Eukaryota</taxon>
        <taxon>Viridiplantae</taxon>
        <taxon>Streptophyta</taxon>
        <taxon>Embryophyta</taxon>
        <taxon>Tracheophyta</taxon>
        <taxon>Spermatophyta</taxon>
        <taxon>Magnoliopsida</taxon>
        <taxon>Liliopsida</taxon>
        <taxon>Araceae</taxon>
        <taxon>Lemnoideae</taxon>
        <taxon>Spirodela</taxon>
    </lineage>
</organism>
<dbReference type="Pfam" id="PF00702">
    <property type="entry name" value="Hydrolase"/>
    <property type="match status" value="1"/>
</dbReference>
<dbReference type="SUPFAM" id="SSF56784">
    <property type="entry name" value="HAD-like"/>
    <property type="match status" value="1"/>
</dbReference>
<dbReference type="Gene3D" id="3.40.50.1000">
    <property type="entry name" value="HAD superfamily/HAD-like"/>
    <property type="match status" value="1"/>
</dbReference>
<dbReference type="PANTHER" id="PTHR12725">
    <property type="entry name" value="HALOACID DEHALOGENASE-LIKE HYDROLASE"/>
    <property type="match status" value="1"/>
</dbReference>
<evidence type="ECO:0000313" key="1">
    <source>
        <dbReference type="EMBL" id="CAA7404130.1"/>
    </source>
</evidence>
<evidence type="ECO:0000313" key="2">
    <source>
        <dbReference type="Proteomes" id="UP000663760"/>
    </source>
</evidence>
<protein>
    <submittedName>
        <fullName evidence="1">Uncharacterized protein</fullName>
    </submittedName>
</protein>
<sequence>MECRGVTGCNSSSSSLSDSPFDCILFDLDDTLYSSDVGIGRFLRKNIEEFLMKTCGKTAEEACALRAELFRNYGSSLTGLRALGHDIHPDDYHSYVHGRLPYDAIPSNPLLRDLLQSIPQRKIIFTNSDREHARRALERLGLVGCFDDIICFETMNPNLFSSSVSSSSSGVVLKPSIAAFEVALCISGVHPQRTLFLDDNEKNIAAGKAAGLYTTLVGKKKNPMMTSDADCVLSDILELRREMPEIWSAAGKKNPPGEMDAVFSPVEV</sequence>
<dbReference type="OrthoDB" id="1065058at2759"/>
<name>A0A7I8L2F4_SPIIN</name>
<reference evidence="1" key="1">
    <citation type="submission" date="2020-02" db="EMBL/GenBank/DDBJ databases">
        <authorList>
            <person name="Scholz U."/>
            <person name="Mascher M."/>
            <person name="Fiebig A."/>
        </authorList>
    </citation>
    <scope>NUCLEOTIDE SEQUENCE</scope>
</reference>
<accession>A0A7I8L2F4</accession>